<name>A0A4U5MX08_STECR</name>
<accession>A0A4U5MX08</accession>
<evidence type="ECO:0000313" key="2">
    <source>
        <dbReference type="EMBL" id="TKR73992.1"/>
    </source>
</evidence>
<reference evidence="2 3" key="2">
    <citation type="journal article" date="2019" name="G3 (Bethesda)">
        <title>Hybrid Assembly of the Genome of the Entomopathogenic Nematode Steinernema carpocapsae Identifies the X-Chromosome.</title>
        <authorList>
            <person name="Serra L."/>
            <person name="Macchietto M."/>
            <person name="Macias-Munoz A."/>
            <person name="McGill C.J."/>
            <person name="Rodriguez I.M."/>
            <person name="Rodriguez B."/>
            <person name="Murad R."/>
            <person name="Mortazavi A."/>
        </authorList>
    </citation>
    <scope>NUCLEOTIDE SEQUENCE [LARGE SCALE GENOMIC DNA]</scope>
    <source>
        <strain evidence="2 3">ALL</strain>
    </source>
</reference>
<feature type="region of interest" description="Disordered" evidence="1">
    <location>
        <begin position="200"/>
        <end position="247"/>
    </location>
</feature>
<reference evidence="2 3" key="1">
    <citation type="journal article" date="2015" name="Genome Biol.">
        <title>Comparative genomics of Steinernema reveals deeply conserved gene regulatory networks.</title>
        <authorList>
            <person name="Dillman A.R."/>
            <person name="Macchietto M."/>
            <person name="Porter C.F."/>
            <person name="Rogers A."/>
            <person name="Williams B."/>
            <person name="Antoshechkin I."/>
            <person name="Lee M.M."/>
            <person name="Goodwin Z."/>
            <person name="Lu X."/>
            <person name="Lewis E.E."/>
            <person name="Goodrich-Blair H."/>
            <person name="Stock S.P."/>
            <person name="Adams B.J."/>
            <person name="Sternberg P.W."/>
            <person name="Mortazavi A."/>
        </authorList>
    </citation>
    <scope>NUCLEOTIDE SEQUENCE [LARGE SCALE GENOMIC DNA]</scope>
    <source>
        <strain evidence="2 3">ALL</strain>
    </source>
</reference>
<feature type="region of interest" description="Disordered" evidence="1">
    <location>
        <begin position="27"/>
        <end position="56"/>
    </location>
</feature>
<dbReference type="Proteomes" id="UP000298663">
    <property type="component" value="Unassembled WGS sequence"/>
</dbReference>
<feature type="compositionally biased region" description="Basic and acidic residues" evidence="1">
    <location>
        <begin position="27"/>
        <end position="37"/>
    </location>
</feature>
<sequence>MSADKTQDDEELDLVTESMVVASIIETKRERDAEKEAASIASTSTTRNSRRGDYSFPQNNRDAFFRKLEADCRLKDKLLGGEAKRRVRLTTSDVRPEIAALDDVLEKIIDAEVQRRVAEHELNCVPSEVTAKPKKRTSMSDKELIRHAQKRLSAGSVDVTLEDPLNVGSGCECDPGLISLSALSEVDGSLLLPLKPTLPPLASSTPKQSSNDSIRCAPDSPSPKKARRPARTAKEPSNRAKKLHEAP</sequence>
<protein>
    <submittedName>
        <fullName evidence="2">Uncharacterized protein</fullName>
    </submittedName>
</protein>
<keyword evidence="3" id="KW-1185">Reference proteome</keyword>
<organism evidence="2 3">
    <name type="scientific">Steinernema carpocapsae</name>
    <name type="common">Entomopathogenic nematode</name>
    <dbReference type="NCBI Taxonomy" id="34508"/>
    <lineage>
        <taxon>Eukaryota</taxon>
        <taxon>Metazoa</taxon>
        <taxon>Ecdysozoa</taxon>
        <taxon>Nematoda</taxon>
        <taxon>Chromadorea</taxon>
        <taxon>Rhabditida</taxon>
        <taxon>Tylenchina</taxon>
        <taxon>Panagrolaimomorpha</taxon>
        <taxon>Strongyloidoidea</taxon>
        <taxon>Steinernematidae</taxon>
        <taxon>Steinernema</taxon>
    </lineage>
</organism>
<dbReference type="EMBL" id="AZBU02000006">
    <property type="protein sequence ID" value="TKR73992.1"/>
    <property type="molecule type" value="Genomic_DNA"/>
</dbReference>
<feature type="compositionally biased region" description="Basic and acidic residues" evidence="1">
    <location>
        <begin position="232"/>
        <end position="247"/>
    </location>
</feature>
<gene>
    <name evidence="2" type="ORF">L596_021227</name>
</gene>
<evidence type="ECO:0000256" key="1">
    <source>
        <dbReference type="SAM" id="MobiDB-lite"/>
    </source>
</evidence>
<evidence type="ECO:0000313" key="3">
    <source>
        <dbReference type="Proteomes" id="UP000298663"/>
    </source>
</evidence>
<dbReference type="AlphaFoldDB" id="A0A4U5MX08"/>
<proteinExistence type="predicted"/>
<comment type="caution">
    <text evidence="2">The sequence shown here is derived from an EMBL/GenBank/DDBJ whole genome shotgun (WGS) entry which is preliminary data.</text>
</comment>